<keyword evidence="1" id="KW-1133">Transmembrane helix</keyword>
<evidence type="ECO:0000256" key="1">
    <source>
        <dbReference type="SAM" id="Phobius"/>
    </source>
</evidence>
<sequence length="96" mass="10862">MRRNIVKCMLYNASITEGYLASSFRLNNLDAVKDEFVIGTVAVLCFLAYMKNLDLALLIYFYPAGSFLNHAYSCCNVSCCWTRLNLGSIWVLAVLF</sequence>
<feature type="transmembrane region" description="Helical" evidence="1">
    <location>
        <begin position="36"/>
        <end position="62"/>
    </location>
</feature>
<dbReference type="AlphaFoldDB" id="A0A2P2JBI0"/>
<keyword evidence="1" id="KW-0812">Transmembrane</keyword>
<organism evidence="2">
    <name type="scientific">Rhizophora mucronata</name>
    <name type="common">Asiatic mangrove</name>
    <dbReference type="NCBI Taxonomy" id="61149"/>
    <lineage>
        <taxon>Eukaryota</taxon>
        <taxon>Viridiplantae</taxon>
        <taxon>Streptophyta</taxon>
        <taxon>Embryophyta</taxon>
        <taxon>Tracheophyta</taxon>
        <taxon>Spermatophyta</taxon>
        <taxon>Magnoliopsida</taxon>
        <taxon>eudicotyledons</taxon>
        <taxon>Gunneridae</taxon>
        <taxon>Pentapetalae</taxon>
        <taxon>rosids</taxon>
        <taxon>fabids</taxon>
        <taxon>Malpighiales</taxon>
        <taxon>Rhizophoraceae</taxon>
        <taxon>Rhizophora</taxon>
    </lineage>
</organism>
<keyword evidence="1" id="KW-0472">Membrane</keyword>
<protein>
    <submittedName>
        <fullName evidence="2">Uncharacterized protein</fullName>
    </submittedName>
</protein>
<dbReference type="EMBL" id="GGEC01010294">
    <property type="protein sequence ID" value="MBW90777.1"/>
    <property type="molecule type" value="Transcribed_RNA"/>
</dbReference>
<name>A0A2P2JBI0_RHIMU</name>
<evidence type="ECO:0000313" key="2">
    <source>
        <dbReference type="EMBL" id="MBW90777.1"/>
    </source>
</evidence>
<proteinExistence type="predicted"/>
<reference evidence="2" key="1">
    <citation type="submission" date="2018-02" db="EMBL/GenBank/DDBJ databases">
        <title>Rhizophora mucronata_Transcriptome.</title>
        <authorList>
            <person name="Meera S.P."/>
            <person name="Sreeshan A."/>
            <person name="Augustine A."/>
        </authorList>
    </citation>
    <scope>NUCLEOTIDE SEQUENCE</scope>
    <source>
        <tissue evidence="2">Leaf</tissue>
    </source>
</reference>
<accession>A0A2P2JBI0</accession>